<dbReference type="PROSITE" id="PS50011">
    <property type="entry name" value="PROTEIN_KINASE_DOM"/>
    <property type="match status" value="1"/>
</dbReference>
<dbReference type="InterPro" id="IPR001245">
    <property type="entry name" value="Ser-Thr/Tyr_kinase_cat_dom"/>
</dbReference>
<dbReference type="InterPro" id="IPR019748">
    <property type="entry name" value="FERM_central"/>
</dbReference>
<feature type="domain" description="Protein kinase" evidence="8">
    <location>
        <begin position="1154"/>
        <end position="1438"/>
    </location>
</feature>
<protein>
    <recommendedName>
        <fullName evidence="12">Focal adhesion kinase 1-like</fullName>
    </recommendedName>
</protein>
<proteinExistence type="predicted"/>
<dbReference type="GO" id="GO:0005925">
    <property type="term" value="C:focal adhesion"/>
    <property type="evidence" value="ECO:0007669"/>
    <property type="project" value="InterPro"/>
</dbReference>
<dbReference type="InterPro" id="IPR011993">
    <property type="entry name" value="PH-like_dom_sf"/>
</dbReference>
<evidence type="ECO:0000313" key="10">
    <source>
        <dbReference type="EMBL" id="KAJ6217628.1"/>
    </source>
</evidence>
<evidence type="ECO:0000313" key="11">
    <source>
        <dbReference type="Proteomes" id="UP001142055"/>
    </source>
</evidence>
<dbReference type="PRINTS" id="PR00109">
    <property type="entry name" value="TYRKINASE"/>
</dbReference>
<dbReference type="SMART" id="SM00219">
    <property type="entry name" value="TyrKc"/>
    <property type="match status" value="1"/>
</dbReference>
<feature type="compositionally biased region" description="Low complexity" evidence="7">
    <location>
        <begin position="1488"/>
        <end position="1497"/>
    </location>
</feature>
<keyword evidence="11" id="KW-1185">Reference proteome</keyword>
<dbReference type="GO" id="GO:0007172">
    <property type="term" value="P:signal complex assembly"/>
    <property type="evidence" value="ECO:0007669"/>
    <property type="project" value="InterPro"/>
</dbReference>
<feature type="compositionally biased region" description="Polar residues" evidence="7">
    <location>
        <begin position="459"/>
        <end position="482"/>
    </location>
</feature>
<feature type="compositionally biased region" description="Polar residues" evidence="7">
    <location>
        <begin position="227"/>
        <end position="246"/>
    </location>
</feature>
<dbReference type="SUPFAM" id="SSF56112">
    <property type="entry name" value="Protein kinase-like (PK-like)"/>
    <property type="match status" value="1"/>
</dbReference>
<reference evidence="10" key="1">
    <citation type="submission" date="2022-12" db="EMBL/GenBank/DDBJ databases">
        <title>Genome assemblies of Blomia tropicalis.</title>
        <authorList>
            <person name="Cui Y."/>
        </authorList>
    </citation>
    <scope>NUCLEOTIDE SEQUENCE</scope>
    <source>
        <tissue evidence="10">Adult mites</tissue>
    </source>
</reference>
<dbReference type="GO" id="GO:0048731">
    <property type="term" value="P:system development"/>
    <property type="evidence" value="ECO:0007669"/>
    <property type="project" value="UniProtKB-ARBA"/>
</dbReference>
<feature type="compositionally biased region" description="Low complexity" evidence="7">
    <location>
        <begin position="72"/>
        <end position="89"/>
    </location>
</feature>
<feature type="domain" description="FERM" evidence="9">
    <location>
        <begin position="677"/>
        <end position="1028"/>
    </location>
</feature>
<dbReference type="Pfam" id="PF00373">
    <property type="entry name" value="FERM_M"/>
    <property type="match status" value="1"/>
</dbReference>
<accession>A0A9Q0RJ59</accession>
<evidence type="ECO:0000256" key="4">
    <source>
        <dbReference type="ARBA" id="ARBA00022777"/>
    </source>
</evidence>
<feature type="compositionally biased region" description="Acidic residues" evidence="7">
    <location>
        <begin position="1129"/>
        <end position="1138"/>
    </location>
</feature>
<dbReference type="GO" id="GO:0005524">
    <property type="term" value="F:ATP binding"/>
    <property type="evidence" value="ECO:0007669"/>
    <property type="project" value="UniProtKB-KW"/>
</dbReference>
<dbReference type="GO" id="GO:0071944">
    <property type="term" value="C:cell periphery"/>
    <property type="evidence" value="ECO:0007669"/>
    <property type="project" value="UniProtKB-ARBA"/>
</dbReference>
<keyword evidence="3" id="KW-0547">Nucleotide-binding</keyword>
<dbReference type="SUPFAM" id="SSF68993">
    <property type="entry name" value="FAT domain of focal adhesion kinase"/>
    <property type="match status" value="1"/>
</dbReference>
<dbReference type="SUPFAM" id="SSF47031">
    <property type="entry name" value="Second domain of FERM"/>
    <property type="match status" value="1"/>
</dbReference>
<comment type="caution">
    <text evidence="10">The sequence shown here is derived from an EMBL/GenBank/DDBJ whole genome shotgun (WGS) entry which is preliminary data.</text>
</comment>
<dbReference type="CDD" id="cd14473">
    <property type="entry name" value="FERM_B-lobe"/>
    <property type="match status" value="1"/>
</dbReference>
<dbReference type="InterPro" id="IPR000299">
    <property type="entry name" value="FERM_domain"/>
</dbReference>
<feature type="compositionally biased region" description="Low complexity" evidence="7">
    <location>
        <begin position="598"/>
        <end position="608"/>
    </location>
</feature>
<sequence length="1887" mass="213365">MKNLNEIWNQLFSPFNTKRQRRESFRHRSSSTSCAQSVHSTFESNSHPFVVVRQHSEPPLSFHYNQHRRRPSTSSDSNSSLNSNGSSSNCQLNRSKSISIADSCQYQHPKYCECNICLLQNRLHRFHSQQLIEVIVEEEEEEEVEEKKEEIETNDLIKMSAKMDKIEPFQKPEHLPTLSWQQPCKLDEPDVIKRYPPQSNGTQFNDNVSKLSFPTVLMDRNSPSPPSTSYLDENGRCRSSASNFLRTHQLRSSCPPPSRPRRQRSKTPSNRSMIYPETSCQIPLQKSSNKLNRNERNHHSSTTGLVDKMQTKLNQVRKSWLFSLFQPNGNSSSANNSKDKSSKWKRSDDFEAEFFDRHRQLTESLITRQSPLMFGSSSLICPTTASTQSMKTESIHSNGDSLSIKTQMSPSSSKDEQITIGTCGYPTTTTSSLVTAGSNINKKTIDTSTTILASKERSQPLSSTSSTNLRNGPIGSQLSVGSSRHRPRPLSACLDTYMLRMRNGNFIEFTVDDENQDESCSIISSANIPDHQLIGDYSFPSQSISKESSIKSTLSPNTTVNSQTSSEVSSIYRQPLKQQARRRPASIVVSSDLSNISRFNSSSSSSNNQLDWHQSSSLVTTKTNSAVPLKDDRTKSNIEKMNTTSIVLGDSAATPVAQSSSNNSSSQSSLKLPPGHKALHVYWPVRRFTEVSIGPNTTAAELIDHFLSSQLYNQVPYTTTNPTDIHKRNLHSYALRLICRTLNPNDHQWLHPKQMVQQFFEQNRFLIEKGWIIELRIRYMPSDLQSLADQDRPTFTFLYEQILEEFLQLDLPHSFMLSNQDLIVELGCLELRHRRHWLTPSALDKNSNLEELENDLHNFLPATFIALVKTKQLRKLIKNKFKKIFAIQDKNAMLEFLRLIPQFINFRREVFRCSLGDTAWSVPIDLTISPEIGIAYFTAINSPPTILVKTFDLIEEIQIVSHSTMNRTNNNDTKKDSTLSRIPIKKILVNIRIQDEEDILVISCPSFAIAQSLADLIDGYHRLISDDPKSVWINAIADNPVSSKAEPIFQHNIKPSCVNHINANQISTHENNCSVVIEPRRAGIELITPRFASTQNTINPQHSKASLTSVEQLTGNRSITTTSTKVEETKDEDDDDADYSNPMEVCPEICRDNLDIGNLIGNGQFGDVYRGTYRVQNQSGSSVSIQEGSLQVAVKISRIQPNTPATNSNESRSIPSRTIDYLTADQKLISEASRMHQLDHANIIKLIGVCSASPVYVIMELAQFGELRDFLHKHGSTLEHRILIEYSMQISSAMAYLETMQFVHRDIAARNILVFSFECVKLADFGLSRVIDDASYYMATNSKLPIKWMAPESINFRRFTTASDVWMFAVCMWEIFMLGRKPFQGIKNADVIGLIEAGDRLPKPIRCPDPLYQLMLKCWRYEPDKRPTFRYIKRHIKETYQTELGLVGAIAHIETHCSSSLKSSHSSLSGGGDSSCGDGTKRTYHQRASSSASSSMSRQYDPIGNYQDKLEQKCNSNLSLNNTTSQGLDSEKIKEILMEQRRQMEEDSKWLQQNEFNWHKDLSNSLNSTKSSIEMNGSTGSTSVYEDADCSGIGSGKGYEQIRNHLQPLPQSSEQHLYSVPNLATKSNRISYGDESYNSFKSTTSFMGTSSTERNAFNDASTPSLSSLSDSNEDCGLSVSLKKFFKQNQLSNSVTQNEMMKQVNYSSAEMDRTDDSIYWDTINVINSVEQLMKGVRQVNTTEYVDLVKNVGQELRNLLGDVDQLLSQTQTDYHWPINAAQKKLTSDMNELVESMKKAIMQSDTPLEEAYKQQMLETAYVLVIDTKNLLDTIDNFRMDGKQQESSISESTIVDNQAHKSILQVDNNLNDNKTNLRINNEDDFRAEIIQ</sequence>
<evidence type="ECO:0000256" key="7">
    <source>
        <dbReference type="SAM" id="MobiDB-lite"/>
    </source>
</evidence>
<dbReference type="FunFam" id="1.10.510.10:FF:000027">
    <property type="entry name" value="Receptor protein-tyrosine kinase"/>
    <property type="match status" value="1"/>
</dbReference>
<dbReference type="InterPro" id="IPR036137">
    <property type="entry name" value="Focal_adhe_kin_target_dom_sf"/>
</dbReference>
<feature type="region of interest" description="Disordered" evidence="7">
    <location>
        <begin position="598"/>
        <end position="617"/>
    </location>
</feature>
<dbReference type="Gene3D" id="1.20.80.10">
    <property type="match status" value="1"/>
</dbReference>
<dbReference type="GO" id="GO:0008284">
    <property type="term" value="P:positive regulation of cell population proliferation"/>
    <property type="evidence" value="ECO:0007669"/>
    <property type="project" value="UniProtKB-ARBA"/>
</dbReference>
<dbReference type="InterPro" id="IPR035963">
    <property type="entry name" value="FERM_2"/>
</dbReference>
<dbReference type="Proteomes" id="UP001142055">
    <property type="component" value="Chromosome 3"/>
</dbReference>
<evidence type="ECO:0000256" key="2">
    <source>
        <dbReference type="ARBA" id="ARBA00022679"/>
    </source>
</evidence>
<evidence type="ECO:0000256" key="1">
    <source>
        <dbReference type="ARBA" id="ARBA00022553"/>
    </source>
</evidence>
<keyword evidence="6" id="KW-0829">Tyrosine-protein kinase</keyword>
<dbReference type="PANTHER" id="PTHR46221:SF9">
    <property type="entry name" value="NON-SPECIFIC PROTEIN-TYROSINE KINASE"/>
    <property type="match status" value="1"/>
</dbReference>
<dbReference type="Gene3D" id="2.30.29.30">
    <property type="entry name" value="Pleckstrin-homology domain (PH domain)/Phosphotyrosine-binding domain (PTB)"/>
    <property type="match status" value="1"/>
</dbReference>
<evidence type="ECO:0000256" key="6">
    <source>
        <dbReference type="ARBA" id="ARBA00023137"/>
    </source>
</evidence>
<dbReference type="InterPro" id="IPR000719">
    <property type="entry name" value="Prot_kinase_dom"/>
</dbReference>
<dbReference type="InterPro" id="IPR005189">
    <property type="entry name" value="Focal_adhesion_kin_target_dom"/>
</dbReference>
<dbReference type="InterPro" id="IPR019749">
    <property type="entry name" value="Band_41_domain"/>
</dbReference>
<evidence type="ECO:0000256" key="5">
    <source>
        <dbReference type="ARBA" id="ARBA00022840"/>
    </source>
</evidence>
<feature type="region of interest" description="Disordered" evidence="7">
    <location>
        <begin position="216"/>
        <end position="306"/>
    </location>
</feature>
<dbReference type="Pfam" id="PF21477">
    <property type="entry name" value="FERM_C_FAK1"/>
    <property type="match status" value="1"/>
</dbReference>
<dbReference type="GO" id="GO:0009887">
    <property type="term" value="P:animal organ morphogenesis"/>
    <property type="evidence" value="ECO:0007669"/>
    <property type="project" value="UniProtKB-ARBA"/>
</dbReference>
<gene>
    <name evidence="10" type="ORF">RDWZM_008785</name>
</gene>
<dbReference type="GO" id="GO:0007165">
    <property type="term" value="P:signal transduction"/>
    <property type="evidence" value="ECO:0007669"/>
    <property type="project" value="UniProtKB-ARBA"/>
</dbReference>
<keyword evidence="5" id="KW-0067">ATP-binding</keyword>
<dbReference type="OMA" id="ASYYMAT"/>
<feature type="region of interest" description="Disordered" evidence="7">
    <location>
        <begin position="61"/>
        <end position="92"/>
    </location>
</feature>
<dbReference type="Pfam" id="PF03623">
    <property type="entry name" value="Focal_AT"/>
    <property type="match status" value="1"/>
</dbReference>
<evidence type="ECO:0008006" key="12">
    <source>
        <dbReference type="Google" id="ProtNLM"/>
    </source>
</evidence>
<feature type="region of interest" description="Disordered" evidence="7">
    <location>
        <begin position="393"/>
        <end position="417"/>
    </location>
</feature>
<keyword evidence="2" id="KW-0808">Transferase</keyword>
<dbReference type="InterPro" id="IPR049385">
    <property type="entry name" value="FAK1-like_FERM_C"/>
</dbReference>
<dbReference type="PROSITE" id="PS50057">
    <property type="entry name" value="FERM_3"/>
    <property type="match status" value="1"/>
</dbReference>
<dbReference type="Gene3D" id="1.20.120.330">
    <property type="entry name" value="Nucleotidyltransferases domain 2"/>
    <property type="match status" value="1"/>
</dbReference>
<dbReference type="InterPro" id="IPR008266">
    <property type="entry name" value="Tyr_kinase_AS"/>
</dbReference>
<feature type="region of interest" description="Disordered" evidence="7">
    <location>
        <begin position="1461"/>
        <end position="1502"/>
    </location>
</feature>
<dbReference type="EMBL" id="JAPWDV010000003">
    <property type="protein sequence ID" value="KAJ6217628.1"/>
    <property type="molecule type" value="Genomic_DNA"/>
</dbReference>
<feature type="compositionally biased region" description="Polar residues" evidence="7">
    <location>
        <begin position="278"/>
        <end position="291"/>
    </location>
</feature>
<dbReference type="SUPFAM" id="SSF50729">
    <property type="entry name" value="PH domain-like"/>
    <property type="match status" value="1"/>
</dbReference>
<evidence type="ECO:0000259" key="8">
    <source>
        <dbReference type="PROSITE" id="PS50011"/>
    </source>
</evidence>
<dbReference type="Gene3D" id="3.30.200.20">
    <property type="entry name" value="Phosphorylase Kinase, domain 1"/>
    <property type="match status" value="1"/>
</dbReference>
<dbReference type="InterPro" id="IPR014352">
    <property type="entry name" value="FERM/acyl-CoA-bd_prot_sf"/>
</dbReference>
<dbReference type="PANTHER" id="PTHR46221">
    <property type="entry name" value="FERM AND PDZ DOMAIN-CONTAINING PROTEIN FAMILY MEMBER"/>
    <property type="match status" value="1"/>
</dbReference>
<organism evidence="10 11">
    <name type="scientific">Blomia tropicalis</name>
    <name type="common">Mite</name>
    <dbReference type="NCBI Taxonomy" id="40697"/>
    <lineage>
        <taxon>Eukaryota</taxon>
        <taxon>Metazoa</taxon>
        <taxon>Ecdysozoa</taxon>
        <taxon>Arthropoda</taxon>
        <taxon>Chelicerata</taxon>
        <taxon>Arachnida</taxon>
        <taxon>Acari</taxon>
        <taxon>Acariformes</taxon>
        <taxon>Sarcoptiformes</taxon>
        <taxon>Astigmata</taxon>
        <taxon>Glycyphagoidea</taxon>
        <taxon>Echimyopodidae</taxon>
        <taxon>Blomia</taxon>
    </lineage>
</organism>
<feature type="compositionally biased region" description="Polar residues" evidence="7">
    <location>
        <begin position="557"/>
        <end position="572"/>
    </location>
</feature>
<feature type="compositionally biased region" description="Polar residues" evidence="7">
    <location>
        <begin position="393"/>
        <end position="412"/>
    </location>
</feature>
<dbReference type="InterPro" id="IPR020635">
    <property type="entry name" value="Tyr_kinase_cat_dom"/>
</dbReference>
<keyword evidence="4" id="KW-0418">Kinase</keyword>
<feature type="region of interest" description="Disordered" evidence="7">
    <location>
        <begin position="548"/>
        <end position="585"/>
    </location>
</feature>
<feature type="region of interest" description="Disordered" evidence="7">
    <location>
        <begin position="454"/>
        <end position="487"/>
    </location>
</feature>
<feature type="region of interest" description="Disordered" evidence="7">
    <location>
        <begin position="1116"/>
        <end position="1141"/>
    </location>
</feature>
<dbReference type="InterPro" id="IPR011009">
    <property type="entry name" value="Kinase-like_dom_sf"/>
</dbReference>
<evidence type="ECO:0000256" key="3">
    <source>
        <dbReference type="ARBA" id="ARBA00022741"/>
    </source>
</evidence>
<evidence type="ECO:0000259" key="9">
    <source>
        <dbReference type="PROSITE" id="PS50057"/>
    </source>
</evidence>
<dbReference type="SMART" id="SM00295">
    <property type="entry name" value="B41"/>
    <property type="match status" value="1"/>
</dbReference>
<dbReference type="GO" id="GO:0004713">
    <property type="term" value="F:protein tyrosine kinase activity"/>
    <property type="evidence" value="ECO:0007669"/>
    <property type="project" value="UniProtKB-KW"/>
</dbReference>
<dbReference type="Gene3D" id="1.10.510.10">
    <property type="entry name" value="Transferase(Phosphotransferase) domain 1"/>
    <property type="match status" value="1"/>
</dbReference>
<keyword evidence="1" id="KW-0597">Phosphoprotein</keyword>
<dbReference type="Pfam" id="PF07714">
    <property type="entry name" value="PK_Tyr_Ser-Thr"/>
    <property type="match status" value="1"/>
</dbReference>
<dbReference type="PROSITE" id="PS00109">
    <property type="entry name" value="PROTEIN_KINASE_TYR"/>
    <property type="match status" value="1"/>
</dbReference>
<name>A0A9Q0RJ59_BLOTA</name>